<feature type="region of interest" description="Disordered" evidence="1">
    <location>
        <begin position="62"/>
        <end position="104"/>
    </location>
</feature>
<dbReference type="SUPFAM" id="SSF54001">
    <property type="entry name" value="Cysteine proteinases"/>
    <property type="match status" value="1"/>
</dbReference>
<reference evidence="3 4" key="1">
    <citation type="submission" date="2016-11" db="EMBL/GenBank/DDBJ databases">
        <authorList>
            <person name="Jaros S."/>
            <person name="Januszkiewicz K."/>
            <person name="Wedrychowicz H."/>
        </authorList>
    </citation>
    <scope>NUCLEOTIDE SEQUENCE [LARGE SCALE GENOMIC DNA]</scope>
    <source>
        <strain evidence="3 4">DSM 44666</strain>
    </source>
</reference>
<organism evidence="3 4">
    <name type="scientific">Seinonella peptonophila</name>
    <dbReference type="NCBI Taxonomy" id="112248"/>
    <lineage>
        <taxon>Bacteria</taxon>
        <taxon>Bacillati</taxon>
        <taxon>Bacillota</taxon>
        <taxon>Bacilli</taxon>
        <taxon>Bacillales</taxon>
        <taxon>Thermoactinomycetaceae</taxon>
        <taxon>Seinonella</taxon>
    </lineage>
</organism>
<gene>
    <name evidence="3" type="ORF">SAMN05444392_1234</name>
</gene>
<feature type="chain" id="PRO_5012499805" evidence="2">
    <location>
        <begin position="26"/>
        <end position="424"/>
    </location>
</feature>
<proteinExistence type="predicted"/>
<evidence type="ECO:0000256" key="1">
    <source>
        <dbReference type="SAM" id="MobiDB-lite"/>
    </source>
</evidence>
<dbReference type="InterPro" id="IPR038765">
    <property type="entry name" value="Papain-like_cys_pep_sf"/>
</dbReference>
<keyword evidence="2" id="KW-0732">Signal</keyword>
<dbReference type="RefSeq" id="WP_139279190.1">
    <property type="nucleotide sequence ID" value="NZ_FQVL01000023.1"/>
</dbReference>
<feature type="signal peptide" evidence="2">
    <location>
        <begin position="1"/>
        <end position="25"/>
    </location>
</feature>
<sequence length="424" mass="46761">MKRIISILFSMLLIFSIILPTSVSADPIPPIPVDANTITTGLNVINTLVQVGGGILGQILSQSQSETPSTTTPTVTTPITTSPTNSTPSTSATTNSTNTSGDSVTNCVDKVQYEKEVDQYEFLTTIGATKLYKHKTKPQTFYCEPLVDPNTLPENVRSQVKNPYINANAFLEFKTGTNPVMVGADQFNKNDYKLVLDAGIYKLWKHKTKFFFYHQFGVNPNTLPENIRPFVLDPVTNPVFNKGLQFQFQIGTPNNAITNFNPFETFVKPFLPNLDSKAVTLSNSNIQDVISKAKQLVGQKLKENDGAEFVKSLFEPLGIKLPSAEDQIFLLTDESNQDALKNGETYTKLITNTKDLKPGDLAFFNTVEACPDCTLDQSIDLVAIVVDDDTIVYVDPKTGKVVSTKLSSFIEKNTFKGGKRLFIK</sequence>
<evidence type="ECO:0000256" key="2">
    <source>
        <dbReference type="SAM" id="SignalP"/>
    </source>
</evidence>
<protein>
    <submittedName>
        <fullName evidence="3">Uncharacterized protein</fullName>
    </submittedName>
</protein>
<dbReference type="AlphaFoldDB" id="A0A1M5BFC5"/>
<keyword evidence="4" id="KW-1185">Reference proteome</keyword>
<evidence type="ECO:0000313" key="4">
    <source>
        <dbReference type="Proteomes" id="UP000184476"/>
    </source>
</evidence>
<accession>A0A1M5BFC5</accession>
<evidence type="ECO:0000313" key="3">
    <source>
        <dbReference type="EMBL" id="SHF41204.1"/>
    </source>
</evidence>
<dbReference type="EMBL" id="FQVL01000023">
    <property type="protein sequence ID" value="SHF41204.1"/>
    <property type="molecule type" value="Genomic_DNA"/>
</dbReference>
<name>A0A1M5BFC5_9BACL</name>
<dbReference type="Gene3D" id="3.90.1720.10">
    <property type="entry name" value="endopeptidase domain like (from Nostoc punctiforme)"/>
    <property type="match status" value="1"/>
</dbReference>
<dbReference type="OrthoDB" id="2085266at2"/>
<dbReference type="Proteomes" id="UP000184476">
    <property type="component" value="Unassembled WGS sequence"/>
</dbReference>